<dbReference type="AlphaFoldDB" id="A0A3D9T0D0"/>
<organism evidence="3 4">
    <name type="scientific">Thermomonospora umbrina</name>
    <dbReference type="NCBI Taxonomy" id="111806"/>
    <lineage>
        <taxon>Bacteria</taxon>
        <taxon>Bacillati</taxon>
        <taxon>Actinomycetota</taxon>
        <taxon>Actinomycetes</taxon>
        <taxon>Streptosporangiales</taxon>
        <taxon>Thermomonosporaceae</taxon>
        <taxon>Thermomonospora</taxon>
    </lineage>
</organism>
<keyword evidence="3" id="KW-0269">Exonuclease</keyword>
<evidence type="ECO:0000313" key="3">
    <source>
        <dbReference type="EMBL" id="REE99783.1"/>
    </source>
</evidence>
<feature type="transmembrane region" description="Helical" evidence="1">
    <location>
        <begin position="383"/>
        <end position="402"/>
    </location>
</feature>
<feature type="transmembrane region" description="Helical" evidence="1">
    <location>
        <begin position="277"/>
        <end position="303"/>
    </location>
</feature>
<gene>
    <name evidence="3" type="ORF">DFJ69_5300</name>
</gene>
<evidence type="ECO:0000256" key="1">
    <source>
        <dbReference type="SAM" id="Phobius"/>
    </source>
</evidence>
<evidence type="ECO:0000259" key="2">
    <source>
        <dbReference type="Pfam" id="PF03372"/>
    </source>
</evidence>
<feature type="transmembrane region" description="Helical" evidence="1">
    <location>
        <begin position="54"/>
        <end position="74"/>
    </location>
</feature>
<keyword evidence="1" id="KW-0812">Transmembrane</keyword>
<feature type="transmembrane region" description="Helical" evidence="1">
    <location>
        <begin position="354"/>
        <end position="371"/>
    </location>
</feature>
<keyword evidence="3" id="KW-0255">Endonuclease</keyword>
<feature type="transmembrane region" description="Helical" evidence="1">
    <location>
        <begin position="201"/>
        <end position="223"/>
    </location>
</feature>
<dbReference type="GO" id="GO:0006506">
    <property type="term" value="P:GPI anchor biosynthetic process"/>
    <property type="evidence" value="ECO:0007669"/>
    <property type="project" value="TreeGrafter"/>
</dbReference>
<feature type="domain" description="Endonuclease/exonuclease/phosphatase" evidence="2">
    <location>
        <begin position="422"/>
        <end position="633"/>
    </location>
</feature>
<feature type="transmembrane region" description="Helical" evidence="1">
    <location>
        <begin position="324"/>
        <end position="342"/>
    </location>
</feature>
<evidence type="ECO:0000313" key="4">
    <source>
        <dbReference type="Proteomes" id="UP000256661"/>
    </source>
</evidence>
<keyword evidence="1" id="KW-0472">Membrane</keyword>
<comment type="caution">
    <text evidence="3">The sequence shown here is derived from an EMBL/GenBank/DDBJ whole genome shotgun (WGS) entry which is preliminary data.</text>
</comment>
<name>A0A3D9T0D0_9ACTN</name>
<dbReference type="Proteomes" id="UP000256661">
    <property type="component" value="Unassembled WGS sequence"/>
</dbReference>
<feature type="transmembrane region" description="Helical" evidence="1">
    <location>
        <begin position="164"/>
        <end position="181"/>
    </location>
</feature>
<dbReference type="Pfam" id="PF03372">
    <property type="entry name" value="Exo_endo_phos"/>
    <property type="match status" value="1"/>
</dbReference>
<dbReference type="OrthoDB" id="155529at2"/>
<dbReference type="Gene3D" id="3.60.10.10">
    <property type="entry name" value="Endonuclease/exonuclease/phosphatase"/>
    <property type="match status" value="1"/>
</dbReference>
<keyword evidence="4" id="KW-1185">Reference proteome</keyword>
<feature type="transmembrane region" description="Helical" evidence="1">
    <location>
        <begin position="24"/>
        <end position="42"/>
    </location>
</feature>
<sequence length="644" mass="65594">MTTTPPETRAGNAPSIVPQGPARLALIATTIAVLAQTLRFAAPRFDHLAESSGNAVAALAVVLVFLAGFTAPAIRAAAGPNGLLLVGAGGLLVVRLLAQALSPQLWLALLGTAVGMVAVVALYEAARGLSGVGFATATVAGLGADTALRMMFGTWDPVWRSGPAEWAVCLLLVGLGAAALARELRSGPVEAPGISWRDALGAAALGPFLALQILVLSSPAFVASSGWQSLTVAHLVVATGQGLALAFLASGLAVRAVPGGVCVLGGTVLGVGAGATAGAYAVSGLVVVGVVILCQVLSAWLLAVASRAPLRLAGRGGPARRIDVGAALGGLLVAVVLLPYQLSSVGALPFPNNVLPGVAGILLGGLAAIAAARGGPLPARAPLRALAGGGAALTLLFGTLVFEVTRPSVDRTADESGSLRVVTYNIHEGLNTDGRLDLDAIAENIEAQRADVVLLQEVGRGSLVSGTTDVGVWLSRRLDMHLVWGPAADGQFGNAILTSRRVLSSGSARMPKGDWSQIRGYVWARLGVGDRAVYVWSTHLDGGADRSRERQREIMALRRAWGGAPRTIFGGDLNSGPGSAEMSRLLDGTGLRSAALGDYGPTTADGRKVDWILGTDDLVFSDHGVHPSDASDHHPVAVTVRLGH</sequence>
<dbReference type="PANTHER" id="PTHR14859">
    <property type="entry name" value="CALCOFLUOR WHITE HYPERSENSITIVE PROTEIN PRECURSOR"/>
    <property type="match status" value="1"/>
</dbReference>
<dbReference type="GO" id="GO:0016020">
    <property type="term" value="C:membrane"/>
    <property type="evidence" value="ECO:0007669"/>
    <property type="project" value="GOC"/>
</dbReference>
<reference evidence="3 4" key="1">
    <citation type="submission" date="2018-08" db="EMBL/GenBank/DDBJ databases">
        <title>Sequencing the genomes of 1000 actinobacteria strains.</title>
        <authorList>
            <person name="Klenk H.-P."/>
        </authorList>
    </citation>
    <scope>NUCLEOTIDE SEQUENCE [LARGE SCALE GENOMIC DNA]</scope>
    <source>
        <strain evidence="3 4">DSM 43927</strain>
    </source>
</reference>
<dbReference type="RefSeq" id="WP_116025029.1">
    <property type="nucleotide sequence ID" value="NZ_QTTT01000001.1"/>
</dbReference>
<dbReference type="SUPFAM" id="SSF56219">
    <property type="entry name" value="DNase I-like"/>
    <property type="match status" value="1"/>
</dbReference>
<dbReference type="InterPro" id="IPR051916">
    <property type="entry name" value="GPI-anchor_lipid_remodeler"/>
</dbReference>
<dbReference type="InterPro" id="IPR036691">
    <property type="entry name" value="Endo/exonu/phosph_ase_sf"/>
</dbReference>
<dbReference type="GO" id="GO:0004527">
    <property type="term" value="F:exonuclease activity"/>
    <property type="evidence" value="ECO:0007669"/>
    <property type="project" value="UniProtKB-KW"/>
</dbReference>
<keyword evidence="3" id="KW-0378">Hydrolase</keyword>
<feature type="transmembrane region" description="Helical" evidence="1">
    <location>
        <begin position="235"/>
        <end position="257"/>
    </location>
</feature>
<dbReference type="InterPro" id="IPR005135">
    <property type="entry name" value="Endo/exonuclease/phosphatase"/>
</dbReference>
<keyword evidence="1" id="KW-1133">Transmembrane helix</keyword>
<dbReference type="GO" id="GO:0004519">
    <property type="term" value="F:endonuclease activity"/>
    <property type="evidence" value="ECO:0007669"/>
    <property type="project" value="UniProtKB-KW"/>
</dbReference>
<feature type="transmembrane region" description="Helical" evidence="1">
    <location>
        <begin position="129"/>
        <end position="152"/>
    </location>
</feature>
<protein>
    <submittedName>
        <fullName evidence="3">Endonuclease/exonuclease/phosphatase family metal-dependent hydrolase</fullName>
    </submittedName>
</protein>
<proteinExistence type="predicted"/>
<dbReference type="PANTHER" id="PTHR14859:SF1">
    <property type="entry name" value="PGAP2-INTERACTING PROTEIN"/>
    <property type="match status" value="1"/>
</dbReference>
<dbReference type="EMBL" id="QTTT01000001">
    <property type="protein sequence ID" value="REE99783.1"/>
    <property type="molecule type" value="Genomic_DNA"/>
</dbReference>
<feature type="transmembrane region" description="Helical" evidence="1">
    <location>
        <begin position="105"/>
        <end position="123"/>
    </location>
</feature>
<keyword evidence="3" id="KW-0540">Nuclease</keyword>
<accession>A0A3D9T0D0</accession>